<dbReference type="Proteomes" id="UP000567922">
    <property type="component" value="Unassembled WGS sequence"/>
</dbReference>
<dbReference type="AlphaFoldDB" id="A0A839RGV6"/>
<comment type="caution">
    <text evidence="1">The sequence shown here is derived from an EMBL/GenBank/DDBJ whole genome shotgun (WGS) entry which is preliminary data.</text>
</comment>
<protein>
    <recommendedName>
        <fullName evidence="3">Fe-S oxidoreductase</fullName>
    </recommendedName>
</protein>
<accession>A0A839RGV6</accession>
<organism evidence="1 2">
    <name type="scientific">Hoyosella altamirensis</name>
    <dbReference type="NCBI Taxonomy" id="616997"/>
    <lineage>
        <taxon>Bacteria</taxon>
        <taxon>Bacillati</taxon>
        <taxon>Actinomycetota</taxon>
        <taxon>Actinomycetes</taxon>
        <taxon>Mycobacteriales</taxon>
        <taxon>Hoyosellaceae</taxon>
        <taxon>Hoyosella</taxon>
    </lineage>
</organism>
<evidence type="ECO:0008006" key="3">
    <source>
        <dbReference type="Google" id="ProtNLM"/>
    </source>
</evidence>
<evidence type="ECO:0000313" key="2">
    <source>
        <dbReference type="Proteomes" id="UP000567922"/>
    </source>
</evidence>
<dbReference type="OrthoDB" id="5191158at2"/>
<keyword evidence="2" id="KW-1185">Reference proteome</keyword>
<gene>
    <name evidence="1" type="ORF">FHU29_000051</name>
</gene>
<reference evidence="1 2" key="1">
    <citation type="submission" date="2020-08" db="EMBL/GenBank/DDBJ databases">
        <title>Sequencing the genomes of 1000 actinobacteria strains.</title>
        <authorList>
            <person name="Klenk H.-P."/>
        </authorList>
    </citation>
    <scope>NUCLEOTIDE SEQUENCE [LARGE SCALE GENOMIC DNA]</scope>
    <source>
        <strain evidence="1 2">DSM 45258</strain>
    </source>
</reference>
<evidence type="ECO:0000313" key="1">
    <source>
        <dbReference type="EMBL" id="MBB3035617.1"/>
    </source>
</evidence>
<dbReference type="EMBL" id="JACHWS010000001">
    <property type="protein sequence ID" value="MBB3035617.1"/>
    <property type="molecule type" value="Genomic_DNA"/>
</dbReference>
<proteinExistence type="predicted"/>
<dbReference type="RefSeq" id="WP_064440646.1">
    <property type="nucleotide sequence ID" value="NZ_BDDI01000009.1"/>
</dbReference>
<sequence length="127" mass="14226">MSDERPRFSALRAAARSSWQSTVVTALALLYARMLGSKPRFEGRSRLFIASGMRGGFARAGTTVGGVFLTGKAPSERLIRHESVHADQWARYGFTFPVRYWIEELRNPRGRNRFEIEAGLEDGGYVG</sequence>
<name>A0A839RGV6_9ACTN</name>